<gene>
    <name evidence="3" type="ORF">APZ42_028702</name>
</gene>
<organism evidence="3 4">
    <name type="scientific">Daphnia magna</name>
    <dbReference type="NCBI Taxonomy" id="35525"/>
    <lineage>
        <taxon>Eukaryota</taxon>
        <taxon>Metazoa</taxon>
        <taxon>Ecdysozoa</taxon>
        <taxon>Arthropoda</taxon>
        <taxon>Crustacea</taxon>
        <taxon>Branchiopoda</taxon>
        <taxon>Diplostraca</taxon>
        <taxon>Cladocera</taxon>
        <taxon>Anomopoda</taxon>
        <taxon>Daphniidae</taxon>
        <taxon>Daphnia</taxon>
    </lineage>
</organism>
<evidence type="ECO:0000313" key="2">
    <source>
        <dbReference type="EMBL" id="JAN60247.1"/>
    </source>
</evidence>
<keyword evidence="4" id="KW-1185">Reference proteome</keyword>
<evidence type="ECO:0000313" key="4">
    <source>
        <dbReference type="Proteomes" id="UP000076858"/>
    </source>
</evidence>
<keyword evidence="1" id="KW-0472">Membrane</keyword>
<dbReference type="EMBL" id="GDIQ01034490">
    <property type="protein sequence ID" value="JAN60247.1"/>
    <property type="molecule type" value="Transcribed_RNA"/>
</dbReference>
<evidence type="ECO:0000313" key="3">
    <source>
        <dbReference type="EMBL" id="KZS07579.1"/>
    </source>
</evidence>
<reference evidence="3 4" key="2">
    <citation type="submission" date="2016-03" db="EMBL/GenBank/DDBJ databases">
        <title>EvidentialGene: Evidence-directed Construction of Genes on Genomes.</title>
        <authorList>
            <person name="Gilbert D.G."/>
            <person name="Choi J.-H."/>
            <person name="Mockaitis K."/>
            <person name="Colbourne J."/>
            <person name="Pfrender M."/>
        </authorList>
    </citation>
    <scope>NUCLEOTIDE SEQUENCE [LARGE SCALE GENOMIC DNA]</scope>
    <source>
        <strain evidence="3 4">Xinb3</strain>
        <tissue evidence="3">Complete organism</tissue>
    </source>
</reference>
<protein>
    <submittedName>
        <fullName evidence="3">Chorion peroxidase</fullName>
    </submittedName>
</protein>
<keyword evidence="3" id="KW-0575">Peroxidase</keyword>
<keyword evidence="1" id="KW-1133">Transmembrane helix</keyword>
<accession>A0A0P5T7M2</accession>
<reference evidence="2" key="1">
    <citation type="submission" date="2015-10" db="EMBL/GenBank/DDBJ databases">
        <title>EvidentialGene: Evidence-directed Construction of Complete mRNA Transcriptomes without Genomes.</title>
        <authorList>
            <person name="Gilbert D.G."/>
        </authorList>
    </citation>
    <scope>NUCLEOTIDE SEQUENCE</scope>
</reference>
<dbReference type="EMBL" id="LRGB01002451">
    <property type="protein sequence ID" value="KZS07579.1"/>
    <property type="molecule type" value="Genomic_DNA"/>
</dbReference>
<sequence>MTQQVLRAGFPHCHFLYTTGMAPPPFAASITVSIDRDVYICIPLTKLPKYLKKKASLFNTMSILKVVSVCLVILLVCGPPALAGPLAASDDLMDSASSSLTWSRRGVIPVRPKTRRPNVNKQGNQRFFGGAYMPGYGAFRG</sequence>
<proteinExistence type="predicted"/>
<name>A0A0P5T7M2_9CRUS</name>
<feature type="transmembrane region" description="Helical" evidence="1">
    <location>
        <begin position="56"/>
        <end position="76"/>
    </location>
</feature>
<dbReference type="Proteomes" id="UP000076858">
    <property type="component" value="Unassembled WGS sequence"/>
</dbReference>
<keyword evidence="1" id="KW-0812">Transmembrane</keyword>
<dbReference type="GO" id="GO:0004601">
    <property type="term" value="F:peroxidase activity"/>
    <property type="evidence" value="ECO:0007669"/>
    <property type="project" value="UniProtKB-KW"/>
</dbReference>
<evidence type="ECO:0000256" key="1">
    <source>
        <dbReference type="SAM" id="Phobius"/>
    </source>
</evidence>
<keyword evidence="3" id="KW-0560">Oxidoreductase</keyword>
<dbReference type="AlphaFoldDB" id="A0A0P5T7M2"/>